<evidence type="ECO:0000256" key="4">
    <source>
        <dbReference type="ARBA" id="ARBA00023136"/>
    </source>
</evidence>
<evidence type="ECO:0000256" key="5">
    <source>
        <dbReference type="ARBA" id="ARBA00023237"/>
    </source>
</evidence>
<keyword evidence="3" id="KW-0732">Signal</keyword>
<evidence type="ECO:0000313" key="9">
    <source>
        <dbReference type="Proteomes" id="UP000254737"/>
    </source>
</evidence>
<comment type="similarity">
    <text evidence="2">Belongs to the SusD family.</text>
</comment>
<accession>A0A376GCB1</accession>
<dbReference type="InterPro" id="IPR033985">
    <property type="entry name" value="SusD-like_N"/>
</dbReference>
<dbReference type="InterPro" id="IPR011990">
    <property type="entry name" value="TPR-like_helical_dom_sf"/>
</dbReference>
<feature type="domain" description="SusD-like N-terminal" evidence="7">
    <location>
        <begin position="24"/>
        <end position="232"/>
    </location>
</feature>
<dbReference type="STRING" id="343874.GCA_000805695_00118"/>
<evidence type="ECO:0000256" key="3">
    <source>
        <dbReference type="ARBA" id="ARBA00022729"/>
    </source>
</evidence>
<dbReference type="Pfam" id="PF14322">
    <property type="entry name" value="SusD-like_3"/>
    <property type="match status" value="1"/>
</dbReference>
<name>A0A376GCB1_9FLAO</name>
<keyword evidence="4" id="KW-0472">Membrane</keyword>
<dbReference type="GO" id="GO:0009279">
    <property type="term" value="C:cell outer membrane"/>
    <property type="evidence" value="ECO:0007669"/>
    <property type="project" value="UniProtKB-SubCell"/>
</dbReference>
<evidence type="ECO:0000256" key="1">
    <source>
        <dbReference type="ARBA" id="ARBA00004442"/>
    </source>
</evidence>
<evidence type="ECO:0000259" key="6">
    <source>
        <dbReference type="Pfam" id="PF07980"/>
    </source>
</evidence>
<sequence length="607" mass="68895">MKTKTFIKILGVSIVLLTTTSCDDYLDVSSPSNTSEIEVYNDASYTYSALVGVYNQLAGDNGYGNRISSIIGQAADDFKTSGDYNCNDRRGISMYNACPTNPELDKPFRQLYTGIERANLLIYNIPTSDVYKSGSDSDKKLMDRYYGEALTLRAQYYYELIRNFGDVPFQDKPSSQYEHIFLPKTDRDEIYEVLLNDLETASKVIPWRAESGDPTTRITKAFVKGLRARIALARAGYSLRRQPVQMVKGANPEKYYQIARNETFDIMQQRGSHNINPNYEDVFRAIHEGRMDNTNEMIFQVGAFGGNARTDSKLGYYNGLRHNAASKWNGGGGINALPTYFYEFDKYDQRRDVTINAFEINADDLTQVVKIDALTDGKFRKSWTKVTGPSQNVGINWPIMRFADVLLMFAEAENELNGGPTAAAIDALREVRARAYANNPDKMPAVTANGYQGFFEQIVHERLLEFGGESIRKYDLIRWNLLGQVVTETRAKLQNLLDGTGEYANVPKYIYYKIGKYDPTQTAQKTVLSLDTYFVGNDKTELFYTPSVASTPTGYTRINWQTGMAATMINDERKGWLQYYKPNHSELLPIYQDIINTNYNLTQDYGY</sequence>
<protein>
    <submittedName>
        <fullName evidence="8">SusD family</fullName>
    </submittedName>
</protein>
<dbReference type="Pfam" id="PF07980">
    <property type="entry name" value="SusD_RagB"/>
    <property type="match status" value="1"/>
</dbReference>
<dbReference type="PROSITE" id="PS51257">
    <property type="entry name" value="PROKAR_LIPOPROTEIN"/>
    <property type="match status" value="1"/>
</dbReference>
<comment type="subcellular location">
    <subcellularLocation>
        <location evidence="1">Cell outer membrane</location>
    </subcellularLocation>
</comment>
<dbReference type="EMBL" id="UFXS01000001">
    <property type="protein sequence ID" value="STD56156.1"/>
    <property type="molecule type" value="Genomic_DNA"/>
</dbReference>
<organism evidence="8 9">
    <name type="scientific">Empedobacter falsenii</name>
    <dbReference type="NCBI Taxonomy" id="343874"/>
    <lineage>
        <taxon>Bacteria</taxon>
        <taxon>Pseudomonadati</taxon>
        <taxon>Bacteroidota</taxon>
        <taxon>Flavobacteriia</taxon>
        <taxon>Flavobacteriales</taxon>
        <taxon>Weeksellaceae</taxon>
        <taxon>Empedobacter</taxon>
    </lineage>
</organism>
<reference evidence="8 9" key="1">
    <citation type="submission" date="2018-06" db="EMBL/GenBank/DDBJ databases">
        <authorList>
            <consortium name="Pathogen Informatics"/>
            <person name="Doyle S."/>
        </authorList>
    </citation>
    <scope>NUCLEOTIDE SEQUENCE [LARGE SCALE GENOMIC DNA]</scope>
    <source>
        <strain evidence="8 9">NCTC13456</strain>
    </source>
</reference>
<gene>
    <name evidence="8" type="ORF">NCTC13456_02137</name>
</gene>
<evidence type="ECO:0000259" key="7">
    <source>
        <dbReference type="Pfam" id="PF14322"/>
    </source>
</evidence>
<keyword evidence="5" id="KW-0998">Cell outer membrane</keyword>
<dbReference type="RefSeq" id="WP_115000436.1">
    <property type="nucleotide sequence ID" value="NZ_UFXS01000001.1"/>
</dbReference>
<dbReference type="AlphaFoldDB" id="A0A376GCB1"/>
<feature type="domain" description="RagB/SusD" evidence="6">
    <location>
        <begin position="387"/>
        <end position="607"/>
    </location>
</feature>
<dbReference type="InterPro" id="IPR012944">
    <property type="entry name" value="SusD_RagB_dom"/>
</dbReference>
<proteinExistence type="inferred from homology"/>
<dbReference type="Gene3D" id="1.25.40.390">
    <property type="match status" value="1"/>
</dbReference>
<dbReference type="SUPFAM" id="SSF48452">
    <property type="entry name" value="TPR-like"/>
    <property type="match status" value="1"/>
</dbReference>
<evidence type="ECO:0000256" key="2">
    <source>
        <dbReference type="ARBA" id="ARBA00006275"/>
    </source>
</evidence>
<dbReference type="Proteomes" id="UP000254737">
    <property type="component" value="Unassembled WGS sequence"/>
</dbReference>
<evidence type="ECO:0000313" key="8">
    <source>
        <dbReference type="EMBL" id="STD56156.1"/>
    </source>
</evidence>